<reference evidence="3" key="1">
    <citation type="submission" date="2017-01" db="EMBL/GenBank/DDBJ databases">
        <title>Comparative genomics of anhydrobiosis in the tardigrade Hypsibius dujardini.</title>
        <authorList>
            <person name="Yoshida Y."/>
            <person name="Koutsovoulos G."/>
            <person name="Laetsch D."/>
            <person name="Stevens L."/>
            <person name="Kumar S."/>
            <person name="Horikawa D."/>
            <person name="Ishino K."/>
            <person name="Komine S."/>
            <person name="Tomita M."/>
            <person name="Blaxter M."/>
            <person name="Arakawa K."/>
        </authorList>
    </citation>
    <scope>NUCLEOTIDE SEQUENCE [LARGE SCALE GENOMIC DNA]</scope>
    <source>
        <strain evidence="3">Z151</strain>
    </source>
</reference>
<evidence type="ECO:0000256" key="1">
    <source>
        <dbReference type="ARBA" id="ARBA00009619"/>
    </source>
</evidence>
<dbReference type="InterPro" id="IPR021298">
    <property type="entry name" value="CFAP298"/>
</dbReference>
<dbReference type="EMBL" id="MTYJ01000143">
    <property type="protein sequence ID" value="OQV12511.1"/>
    <property type="molecule type" value="Genomic_DNA"/>
</dbReference>
<dbReference type="GO" id="GO:0003352">
    <property type="term" value="P:regulation of cilium movement"/>
    <property type="evidence" value="ECO:0007669"/>
    <property type="project" value="InterPro"/>
</dbReference>
<sequence>MVRLHVKKGDDDLFLFDTPVDISVHQITRSIVDIHNGRLKIGRMAAEMENLANHGIHLPPNMVGLMDDQIAELKLKDEFAQTHTPSGGVESRKDEFFRRNGQAPLQNMAKILTVTAEEARNAVHKNLVKEGVSLTPELVKEQWMKLKGAVMIVYPMGLPLHDPLEVEMSAYSAWNLDAGYGGFRDVMDEDKTALWWAGKELKSDRQLKEYIGGNDKTRLTVKMAEKGKGGPAREPVFTEEQKKAMMAHAFRRQQELEKLEEDDDDHYLNSKWADSSALKMCFQGIKDIQIRPS</sequence>
<gene>
    <name evidence="2" type="ORF">BV898_13237</name>
</gene>
<dbReference type="Pfam" id="PF11069">
    <property type="entry name" value="CFAP298"/>
    <property type="match status" value="1"/>
</dbReference>
<comment type="caution">
    <text evidence="2">The sequence shown here is derived from an EMBL/GenBank/DDBJ whole genome shotgun (WGS) entry which is preliminary data.</text>
</comment>
<dbReference type="PANTHER" id="PTHR13238:SF0">
    <property type="entry name" value="CILIA- AND FLAGELLA-ASSOCIATED PROTEIN 298"/>
    <property type="match status" value="1"/>
</dbReference>
<accession>A0A1W0WBD3</accession>
<dbReference type="OrthoDB" id="276065at2759"/>
<dbReference type="Proteomes" id="UP000192578">
    <property type="component" value="Unassembled WGS sequence"/>
</dbReference>
<keyword evidence="3" id="KW-1185">Reference proteome</keyword>
<comment type="similarity">
    <text evidence="1">Belongs to the CFAP298 family.</text>
</comment>
<dbReference type="PANTHER" id="PTHR13238">
    <property type="entry name" value="PROTEIN C21ORF59"/>
    <property type="match status" value="1"/>
</dbReference>
<name>A0A1W0WBD3_HYPEX</name>
<evidence type="ECO:0000313" key="3">
    <source>
        <dbReference type="Proteomes" id="UP000192578"/>
    </source>
</evidence>
<protein>
    <submittedName>
        <fullName evidence="2">UPF0769 protein C21orf59-like protein</fullName>
    </submittedName>
</protein>
<dbReference type="AlphaFoldDB" id="A0A1W0WBD3"/>
<proteinExistence type="inferred from homology"/>
<evidence type="ECO:0000313" key="2">
    <source>
        <dbReference type="EMBL" id="OQV12511.1"/>
    </source>
</evidence>
<organism evidence="2 3">
    <name type="scientific">Hypsibius exemplaris</name>
    <name type="common">Freshwater tardigrade</name>
    <dbReference type="NCBI Taxonomy" id="2072580"/>
    <lineage>
        <taxon>Eukaryota</taxon>
        <taxon>Metazoa</taxon>
        <taxon>Ecdysozoa</taxon>
        <taxon>Tardigrada</taxon>
        <taxon>Eutardigrada</taxon>
        <taxon>Parachela</taxon>
        <taxon>Hypsibioidea</taxon>
        <taxon>Hypsibiidae</taxon>
        <taxon>Hypsibius</taxon>
    </lineage>
</organism>